<gene>
    <name evidence="2" type="ORF">C8A05DRAFT_18708</name>
</gene>
<proteinExistence type="predicted"/>
<evidence type="ECO:0000313" key="3">
    <source>
        <dbReference type="Proteomes" id="UP001303889"/>
    </source>
</evidence>
<dbReference type="Proteomes" id="UP001303889">
    <property type="component" value="Unassembled WGS sequence"/>
</dbReference>
<evidence type="ECO:0000256" key="1">
    <source>
        <dbReference type="SAM" id="MobiDB-lite"/>
    </source>
</evidence>
<feature type="compositionally biased region" description="Basic and acidic residues" evidence="1">
    <location>
        <begin position="16"/>
        <end position="30"/>
    </location>
</feature>
<dbReference type="EMBL" id="MU855884">
    <property type="protein sequence ID" value="KAK3898766.1"/>
    <property type="molecule type" value="Genomic_DNA"/>
</dbReference>
<feature type="compositionally biased region" description="Low complexity" evidence="1">
    <location>
        <begin position="223"/>
        <end position="245"/>
    </location>
</feature>
<dbReference type="AlphaFoldDB" id="A0AAN6MER4"/>
<accession>A0AAN6MER4</accession>
<keyword evidence="3" id="KW-1185">Reference proteome</keyword>
<name>A0AAN6MER4_9PEZI</name>
<feature type="compositionally biased region" description="Polar residues" evidence="1">
    <location>
        <begin position="426"/>
        <end position="438"/>
    </location>
</feature>
<sequence>MSVFSMIKRGRRAAKEHRAEQAKKEKEESQKAPYKHVPRHAATDAMSGGPAGWRENDRHRIVEQNRRRSAMTASGVGMSGMMTPVHQHHQSLHTGIPRVHSALSHVSYPAAYASPIVSLPRNYSYGSMLPGWTPHGSGSGMSYSPVDPASLSLKGKEVERILDSSRTSRSSSKVSIGRIQLPPGGAFGGAGTRDTSPSPVESSSNSASSRDDLEMKPVVRHSLPASIPLATATTITTTPSASSPPRGQQSSHSRAASDTESIHRLHPGRSRRVSDPHATPSRTPLAPRTSTLPDGIPPVPALPVGAALTTPEVFSSAASSASSLTMVPVASSASLAAKTGPSVVAAPKLEADYHHPAPMRAEIVIPEDRDDISESGDLGIPAEFIATPILLPTPAPAAPVAVREHARRTSSKSAGVTRFTELTTIESNTLSEHPTAETTDSERGRGRRGALPTSFEEGVLPQPREIVLPVSGAQVVVTAKTGKLSKGAPPAASKLVKKNRWSLRGKGTAVAV</sequence>
<reference evidence="2" key="2">
    <citation type="submission" date="2023-05" db="EMBL/GenBank/DDBJ databases">
        <authorList>
            <consortium name="Lawrence Berkeley National Laboratory"/>
            <person name="Steindorff A."/>
            <person name="Hensen N."/>
            <person name="Bonometti L."/>
            <person name="Westerberg I."/>
            <person name="Brannstrom I.O."/>
            <person name="Guillou S."/>
            <person name="Cros-Aarteil S."/>
            <person name="Calhoun S."/>
            <person name="Haridas S."/>
            <person name="Kuo A."/>
            <person name="Mondo S."/>
            <person name="Pangilinan J."/>
            <person name="Riley R."/>
            <person name="Labutti K."/>
            <person name="Andreopoulos B."/>
            <person name="Lipzen A."/>
            <person name="Chen C."/>
            <person name="Yanf M."/>
            <person name="Daum C."/>
            <person name="Ng V."/>
            <person name="Clum A."/>
            <person name="Ohm R."/>
            <person name="Martin F."/>
            <person name="Silar P."/>
            <person name="Natvig D."/>
            <person name="Lalanne C."/>
            <person name="Gautier V."/>
            <person name="Ament-Velasquez S.L."/>
            <person name="Kruys A."/>
            <person name="Hutchinson M.I."/>
            <person name="Powell A.J."/>
            <person name="Barry K."/>
            <person name="Miller A.N."/>
            <person name="Grigoriev I.V."/>
            <person name="Debuchy R."/>
            <person name="Gladieux P."/>
            <person name="Thoren M.H."/>
            <person name="Johannesson H."/>
        </authorList>
    </citation>
    <scope>NUCLEOTIDE SEQUENCE</scope>
    <source>
        <strain evidence="2">CBS 103.79</strain>
    </source>
</reference>
<evidence type="ECO:0000313" key="2">
    <source>
        <dbReference type="EMBL" id="KAK3898766.1"/>
    </source>
</evidence>
<organism evidence="2 3">
    <name type="scientific">Staphylotrichum tortipilum</name>
    <dbReference type="NCBI Taxonomy" id="2831512"/>
    <lineage>
        <taxon>Eukaryota</taxon>
        <taxon>Fungi</taxon>
        <taxon>Dikarya</taxon>
        <taxon>Ascomycota</taxon>
        <taxon>Pezizomycotina</taxon>
        <taxon>Sordariomycetes</taxon>
        <taxon>Sordariomycetidae</taxon>
        <taxon>Sordariales</taxon>
        <taxon>Chaetomiaceae</taxon>
        <taxon>Staphylotrichum</taxon>
    </lineage>
</organism>
<reference evidence="2" key="1">
    <citation type="journal article" date="2023" name="Mol. Phylogenet. Evol.">
        <title>Genome-scale phylogeny and comparative genomics of the fungal order Sordariales.</title>
        <authorList>
            <person name="Hensen N."/>
            <person name="Bonometti L."/>
            <person name="Westerberg I."/>
            <person name="Brannstrom I.O."/>
            <person name="Guillou S."/>
            <person name="Cros-Aarteil S."/>
            <person name="Calhoun S."/>
            <person name="Haridas S."/>
            <person name="Kuo A."/>
            <person name="Mondo S."/>
            <person name="Pangilinan J."/>
            <person name="Riley R."/>
            <person name="LaButti K."/>
            <person name="Andreopoulos B."/>
            <person name="Lipzen A."/>
            <person name="Chen C."/>
            <person name="Yan M."/>
            <person name="Daum C."/>
            <person name="Ng V."/>
            <person name="Clum A."/>
            <person name="Steindorff A."/>
            <person name="Ohm R.A."/>
            <person name="Martin F."/>
            <person name="Silar P."/>
            <person name="Natvig D.O."/>
            <person name="Lalanne C."/>
            <person name="Gautier V."/>
            <person name="Ament-Velasquez S.L."/>
            <person name="Kruys A."/>
            <person name="Hutchinson M.I."/>
            <person name="Powell A.J."/>
            <person name="Barry K."/>
            <person name="Miller A.N."/>
            <person name="Grigoriev I.V."/>
            <person name="Debuchy R."/>
            <person name="Gladieux P."/>
            <person name="Hiltunen Thoren M."/>
            <person name="Johannesson H."/>
        </authorList>
    </citation>
    <scope>NUCLEOTIDE SEQUENCE</scope>
    <source>
        <strain evidence="2">CBS 103.79</strain>
    </source>
</reference>
<protein>
    <submittedName>
        <fullName evidence="2">Uncharacterized protein</fullName>
    </submittedName>
</protein>
<comment type="caution">
    <text evidence="2">The sequence shown here is derived from an EMBL/GenBank/DDBJ whole genome shotgun (WGS) entry which is preliminary data.</text>
</comment>
<feature type="region of interest" description="Disordered" evidence="1">
    <location>
        <begin position="426"/>
        <end position="454"/>
    </location>
</feature>
<feature type="compositionally biased region" description="Low complexity" evidence="1">
    <location>
        <begin position="164"/>
        <end position="179"/>
    </location>
</feature>
<feature type="region of interest" description="Disordered" evidence="1">
    <location>
        <begin position="161"/>
        <end position="298"/>
    </location>
</feature>
<feature type="compositionally biased region" description="Low complexity" evidence="1">
    <location>
        <begin position="196"/>
        <end position="208"/>
    </location>
</feature>
<feature type="region of interest" description="Disordered" evidence="1">
    <location>
        <begin position="1"/>
        <end position="55"/>
    </location>
</feature>